<dbReference type="GO" id="GO:0045505">
    <property type="term" value="F:dynein intermediate chain binding"/>
    <property type="evidence" value="ECO:0007669"/>
    <property type="project" value="InterPro"/>
</dbReference>
<organism evidence="1 2">
    <name type="scientific">Lymnaea stagnalis</name>
    <name type="common">Great pond snail</name>
    <name type="synonym">Helix stagnalis</name>
    <dbReference type="NCBI Taxonomy" id="6523"/>
    <lineage>
        <taxon>Eukaryota</taxon>
        <taxon>Metazoa</taxon>
        <taxon>Spiralia</taxon>
        <taxon>Lophotrochozoa</taxon>
        <taxon>Mollusca</taxon>
        <taxon>Gastropoda</taxon>
        <taxon>Heterobranchia</taxon>
        <taxon>Euthyneura</taxon>
        <taxon>Panpulmonata</taxon>
        <taxon>Hygrophila</taxon>
        <taxon>Lymnaeoidea</taxon>
        <taxon>Lymnaeidae</taxon>
        <taxon>Lymnaea</taxon>
    </lineage>
</organism>
<dbReference type="Proteomes" id="UP001497497">
    <property type="component" value="Unassembled WGS sequence"/>
</dbReference>
<dbReference type="Gene3D" id="1.10.8.1220">
    <property type="match status" value="1"/>
</dbReference>
<dbReference type="AlphaFoldDB" id="A0AAV2IPW8"/>
<evidence type="ECO:0000313" key="1">
    <source>
        <dbReference type="EMBL" id="CAL1547782.1"/>
    </source>
</evidence>
<evidence type="ECO:0008006" key="3">
    <source>
        <dbReference type="Google" id="ProtNLM"/>
    </source>
</evidence>
<dbReference type="PANTHER" id="PTHR22878:SF63">
    <property type="entry name" value="DYNEIN AXONEMAL HEAVY CHAIN 10"/>
    <property type="match status" value="1"/>
</dbReference>
<evidence type="ECO:0000313" key="2">
    <source>
        <dbReference type="Proteomes" id="UP001497497"/>
    </source>
</evidence>
<accession>A0AAV2IPW8</accession>
<dbReference type="GO" id="GO:0030286">
    <property type="term" value="C:dynein complex"/>
    <property type="evidence" value="ECO:0007669"/>
    <property type="project" value="InterPro"/>
</dbReference>
<dbReference type="Gene3D" id="6.10.140.1060">
    <property type="match status" value="1"/>
</dbReference>
<dbReference type="GO" id="GO:0051959">
    <property type="term" value="F:dynein light intermediate chain binding"/>
    <property type="evidence" value="ECO:0007669"/>
    <property type="project" value="InterPro"/>
</dbReference>
<reference evidence="1 2" key="1">
    <citation type="submission" date="2024-04" db="EMBL/GenBank/DDBJ databases">
        <authorList>
            <consortium name="Genoscope - CEA"/>
            <person name="William W."/>
        </authorList>
    </citation>
    <scope>NUCLEOTIDE SEQUENCE [LARGE SCALE GENOMIC DNA]</scope>
</reference>
<proteinExistence type="predicted"/>
<gene>
    <name evidence="1" type="ORF">GSLYS_00021099001</name>
</gene>
<dbReference type="InterPro" id="IPR026983">
    <property type="entry name" value="DHC"/>
</dbReference>
<name>A0AAV2IPW8_LYMST</name>
<protein>
    <recommendedName>
        <fullName evidence="3">Dynein heavy chain</fullName>
    </recommendedName>
</protein>
<dbReference type="GO" id="GO:0007018">
    <property type="term" value="P:microtubule-based movement"/>
    <property type="evidence" value="ECO:0007669"/>
    <property type="project" value="InterPro"/>
</dbReference>
<keyword evidence="2" id="KW-1185">Reference proteome</keyword>
<dbReference type="PANTHER" id="PTHR22878">
    <property type="entry name" value="DYNEIN HEAVY CHAIN 6, AXONEMAL-LIKE-RELATED"/>
    <property type="match status" value="1"/>
</dbReference>
<sequence length="86" mass="9600">KGSLVDDPTLVEVLQTTKKTAIEVNEKLAIAAETSAEINIAREEFRPVAQRGSILYFLVCDMVMVNNMYSTSLNQFLALFDQSMAR</sequence>
<dbReference type="EMBL" id="CAXITT010001066">
    <property type="protein sequence ID" value="CAL1547782.1"/>
    <property type="molecule type" value="Genomic_DNA"/>
</dbReference>
<comment type="caution">
    <text evidence="1">The sequence shown here is derived from an EMBL/GenBank/DDBJ whole genome shotgun (WGS) entry which is preliminary data.</text>
</comment>
<feature type="non-terminal residue" evidence="1">
    <location>
        <position position="1"/>
    </location>
</feature>